<accession>A0ABV5R6L6</accession>
<evidence type="ECO:0000313" key="1">
    <source>
        <dbReference type="EMBL" id="MFB9573491.1"/>
    </source>
</evidence>
<dbReference type="RefSeq" id="WP_386143831.1">
    <property type="nucleotide sequence ID" value="NZ_JBHMCG010000059.1"/>
</dbReference>
<name>A0ABV5R6L6_9ACTN</name>
<evidence type="ECO:0008006" key="3">
    <source>
        <dbReference type="Google" id="ProtNLM"/>
    </source>
</evidence>
<sequence length="73" mass="7896">MAREIRINVDDETYEQLERLAAGGHAEPEQYAAQLLTADIARSRFNEAAKGFRDEHAAGFAARFGGSEGQAAA</sequence>
<dbReference type="EMBL" id="JBHMCG010000059">
    <property type="protein sequence ID" value="MFB9573491.1"/>
    <property type="molecule type" value="Genomic_DNA"/>
</dbReference>
<reference evidence="1 2" key="1">
    <citation type="submission" date="2024-09" db="EMBL/GenBank/DDBJ databases">
        <authorList>
            <person name="Sun Q."/>
            <person name="Mori K."/>
        </authorList>
    </citation>
    <scope>NUCLEOTIDE SEQUENCE [LARGE SCALE GENOMIC DNA]</scope>
    <source>
        <strain evidence="1 2">JCM 3331</strain>
    </source>
</reference>
<comment type="caution">
    <text evidence="1">The sequence shown here is derived from an EMBL/GenBank/DDBJ whole genome shotgun (WGS) entry which is preliminary data.</text>
</comment>
<evidence type="ECO:0000313" key="2">
    <source>
        <dbReference type="Proteomes" id="UP001589710"/>
    </source>
</evidence>
<protein>
    <recommendedName>
        <fullName evidence="3">Antitoxin MazE7</fullName>
    </recommendedName>
</protein>
<organism evidence="1 2">
    <name type="scientific">Streptomyces yanii</name>
    <dbReference type="NCBI Taxonomy" id="78510"/>
    <lineage>
        <taxon>Bacteria</taxon>
        <taxon>Bacillati</taxon>
        <taxon>Actinomycetota</taxon>
        <taxon>Actinomycetes</taxon>
        <taxon>Kitasatosporales</taxon>
        <taxon>Streptomycetaceae</taxon>
        <taxon>Streptomyces</taxon>
    </lineage>
</organism>
<gene>
    <name evidence="1" type="ORF">ACFFTL_14445</name>
</gene>
<dbReference type="Proteomes" id="UP001589710">
    <property type="component" value="Unassembled WGS sequence"/>
</dbReference>
<proteinExistence type="predicted"/>
<keyword evidence="2" id="KW-1185">Reference proteome</keyword>